<evidence type="ECO:0000313" key="1">
    <source>
        <dbReference type="EMBL" id="KFE50329.1"/>
    </source>
</evidence>
<evidence type="ECO:0000313" key="2">
    <source>
        <dbReference type="Proteomes" id="UP000028643"/>
    </source>
</evidence>
<protein>
    <submittedName>
        <fullName evidence="1">Uncharacterized protein</fullName>
    </submittedName>
</protein>
<organism evidence="1 2">
    <name type="scientific">Pseudomonas syringae</name>
    <dbReference type="NCBI Taxonomy" id="317"/>
    <lineage>
        <taxon>Bacteria</taxon>
        <taxon>Pseudomonadati</taxon>
        <taxon>Pseudomonadota</taxon>
        <taxon>Gammaproteobacteria</taxon>
        <taxon>Pseudomonadales</taxon>
        <taxon>Pseudomonadaceae</taxon>
        <taxon>Pseudomonas</taxon>
    </lineage>
</organism>
<dbReference type="Proteomes" id="UP000028643">
    <property type="component" value="Unassembled WGS sequence"/>
</dbReference>
<reference evidence="1 2" key="1">
    <citation type="submission" date="2014-07" db="EMBL/GenBank/DDBJ databases">
        <title>Draft Genome Sequences of Environmental Pseudomonas syringae strains.</title>
        <authorList>
            <person name="Baltrus D.A."/>
            <person name="Berge O."/>
            <person name="Morris C."/>
        </authorList>
    </citation>
    <scope>NUCLEOTIDE SEQUENCE [LARGE SCALE GENOMIC DNA]</scope>
    <source>
        <strain evidence="1 2">CEB003</strain>
    </source>
</reference>
<dbReference type="AlphaFoldDB" id="A0A085V4G6"/>
<dbReference type="EMBL" id="JPQT01000111">
    <property type="protein sequence ID" value="KFE50329.1"/>
    <property type="molecule type" value="Genomic_DNA"/>
</dbReference>
<gene>
    <name evidence="1" type="ORF">IV02_17180</name>
</gene>
<dbReference type="PATRIC" id="fig|317.174.peg.3513"/>
<accession>A0A085V4G6</accession>
<proteinExistence type="predicted"/>
<comment type="caution">
    <text evidence="1">The sequence shown here is derived from an EMBL/GenBank/DDBJ whole genome shotgun (WGS) entry which is preliminary data.</text>
</comment>
<dbReference type="RefSeq" id="WP_047576481.1">
    <property type="nucleotide sequence ID" value="NZ_JPQT01000111.1"/>
</dbReference>
<name>A0A085V4G6_PSESX</name>
<sequence length="98" mass="11005">MDNIWEDLKKTTVGVEPELLSERSFSIDEEGTIRPMSNSHPLDEKAEKKLFELLNNHSKFKKAAKEYVWLLAGLAGRAIDGLSAPYARHFVGSCLQEG</sequence>